<dbReference type="Proteomes" id="UP000217790">
    <property type="component" value="Unassembled WGS sequence"/>
</dbReference>
<sequence length="261" mass="29428">IAASPNSFITAIPFGARPKFYAENPRANLLLAEFLKGFDFSDKGTVTAFYPVESKEEKKGRSREDGHSRKSAFNKPWPLVITGISDNFMKFLLWQQCFAIPSRVVWNFVSFNPKALPWVIAAFQGNIVRDNAPLIAEALACLKSAAWCDIPLQNLVKRITQAQGNFGNLVELTVRMTQSWHLLYIETKNLNNNKGLVFMLMGKPITDNLNFHQALTAHIQRLRVCLLNMDKIIGCDWCKNQNHPSHACPFPGVDSAWYGLT</sequence>
<dbReference type="InParanoid" id="A0A2H3CNW8"/>
<evidence type="ECO:0000313" key="1">
    <source>
        <dbReference type="EMBL" id="PBK80922.1"/>
    </source>
</evidence>
<accession>A0A2H3CNW8</accession>
<organism evidence="1 2">
    <name type="scientific">Armillaria gallica</name>
    <name type="common">Bulbous honey fungus</name>
    <name type="synonym">Armillaria bulbosa</name>
    <dbReference type="NCBI Taxonomy" id="47427"/>
    <lineage>
        <taxon>Eukaryota</taxon>
        <taxon>Fungi</taxon>
        <taxon>Dikarya</taxon>
        <taxon>Basidiomycota</taxon>
        <taxon>Agaricomycotina</taxon>
        <taxon>Agaricomycetes</taxon>
        <taxon>Agaricomycetidae</taxon>
        <taxon>Agaricales</taxon>
        <taxon>Marasmiineae</taxon>
        <taxon>Physalacriaceae</taxon>
        <taxon>Armillaria</taxon>
    </lineage>
</organism>
<proteinExistence type="predicted"/>
<evidence type="ECO:0000313" key="2">
    <source>
        <dbReference type="Proteomes" id="UP000217790"/>
    </source>
</evidence>
<dbReference type="AlphaFoldDB" id="A0A2H3CNW8"/>
<gene>
    <name evidence="1" type="ORF">ARMGADRAFT_859592</name>
</gene>
<dbReference type="STRING" id="47427.A0A2H3CNW8"/>
<feature type="non-terminal residue" evidence="1">
    <location>
        <position position="261"/>
    </location>
</feature>
<dbReference type="OMA" id="DIKSAAW"/>
<keyword evidence="2" id="KW-1185">Reference proteome</keyword>
<feature type="non-terminal residue" evidence="1">
    <location>
        <position position="1"/>
    </location>
</feature>
<dbReference type="EMBL" id="KZ293738">
    <property type="protein sequence ID" value="PBK80922.1"/>
    <property type="molecule type" value="Genomic_DNA"/>
</dbReference>
<protein>
    <submittedName>
        <fullName evidence="1">Uncharacterized protein</fullName>
    </submittedName>
</protein>
<dbReference type="OrthoDB" id="2755229at2759"/>
<reference evidence="2" key="1">
    <citation type="journal article" date="2017" name="Nat. Ecol. Evol.">
        <title>Genome expansion and lineage-specific genetic innovations in the forest pathogenic fungi Armillaria.</title>
        <authorList>
            <person name="Sipos G."/>
            <person name="Prasanna A.N."/>
            <person name="Walter M.C."/>
            <person name="O'Connor E."/>
            <person name="Balint B."/>
            <person name="Krizsan K."/>
            <person name="Kiss B."/>
            <person name="Hess J."/>
            <person name="Varga T."/>
            <person name="Slot J."/>
            <person name="Riley R."/>
            <person name="Boka B."/>
            <person name="Rigling D."/>
            <person name="Barry K."/>
            <person name="Lee J."/>
            <person name="Mihaltcheva S."/>
            <person name="LaButti K."/>
            <person name="Lipzen A."/>
            <person name="Waldron R."/>
            <person name="Moloney N.M."/>
            <person name="Sperisen C."/>
            <person name="Kredics L."/>
            <person name="Vagvoelgyi C."/>
            <person name="Patrignani A."/>
            <person name="Fitzpatrick D."/>
            <person name="Nagy I."/>
            <person name="Doyle S."/>
            <person name="Anderson J.B."/>
            <person name="Grigoriev I.V."/>
            <person name="Gueldener U."/>
            <person name="Muensterkoetter M."/>
            <person name="Nagy L.G."/>
        </authorList>
    </citation>
    <scope>NUCLEOTIDE SEQUENCE [LARGE SCALE GENOMIC DNA]</scope>
    <source>
        <strain evidence="2">Ar21-2</strain>
    </source>
</reference>
<name>A0A2H3CNW8_ARMGA</name>